<protein>
    <recommendedName>
        <fullName evidence="1">PIN domain-containing protein</fullName>
    </recommendedName>
</protein>
<evidence type="ECO:0000313" key="2">
    <source>
        <dbReference type="EMBL" id="RZV36833.1"/>
    </source>
</evidence>
<gene>
    <name evidence="2" type="ORF">EVJ48_09895</name>
</gene>
<accession>A0A520X6L7</accession>
<organism evidence="2 3">
    <name type="scientific">Candidatus Acidulodesulfobacterium acidiphilum</name>
    <dbReference type="NCBI Taxonomy" id="2597224"/>
    <lineage>
        <taxon>Bacteria</taxon>
        <taxon>Deltaproteobacteria</taxon>
        <taxon>Candidatus Acidulodesulfobacterales</taxon>
        <taxon>Candidatus Acidulodesulfobacterium</taxon>
    </lineage>
</organism>
<dbReference type="EMBL" id="SHMQ01000052">
    <property type="protein sequence ID" value="RZV36833.1"/>
    <property type="molecule type" value="Genomic_DNA"/>
</dbReference>
<dbReference type="AlphaFoldDB" id="A0A520X6L7"/>
<sequence>MTQGNNLAKFYKRLKKEIDKYLFVLRTEVFIEGVLNAESCCGRLIDYLIDGRYDIALDDRIYLEYFTEIHSKKIEKKNIDYLFAFLKEYGKFVTAKKIQTHGIHLGDSNFLKFIEVAKSSEANAIVIPKTDVVKYGNIHLFTSVITPEEVFEKFL</sequence>
<dbReference type="Proteomes" id="UP000322454">
    <property type="component" value="Unassembled WGS sequence"/>
</dbReference>
<dbReference type="InterPro" id="IPR002716">
    <property type="entry name" value="PIN_dom"/>
</dbReference>
<name>A0A520X6L7_9DELT</name>
<proteinExistence type="predicted"/>
<reference evidence="2 3" key="1">
    <citation type="submission" date="2019-01" db="EMBL/GenBank/DDBJ databases">
        <title>Insights into ecological role of a new deltaproteobacterial order Candidatus Sinidesulfobacterales (Sva0485) by metagenomics and metatranscriptomics.</title>
        <authorList>
            <person name="Tan S."/>
            <person name="Liu J."/>
            <person name="Fang Y."/>
            <person name="Hedlund B."/>
            <person name="Lian Z.-H."/>
            <person name="Huang L.-Y."/>
            <person name="Li J.-T."/>
            <person name="Huang L.-N."/>
            <person name="Li W.-J."/>
            <person name="Jiang H.-C."/>
            <person name="Dong H.-L."/>
            <person name="Shu W.-S."/>
        </authorList>
    </citation>
    <scope>NUCLEOTIDE SEQUENCE [LARGE SCALE GENOMIC DNA]</scope>
    <source>
        <strain evidence="2">AP4</strain>
    </source>
</reference>
<comment type="caution">
    <text evidence="2">The sequence shown here is derived from an EMBL/GenBank/DDBJ whole genome shotgun (WGS) entry which is preliminary data.</text>
</comment>
<evidence type="ECO:0000313" key="3">
    <source>
        <dbReference type="Proteomes" id="UP000322454"/>
    </source>
</evidence>
<evidence type="ECO:0000259" key="1">
    <source>
        <dbReference type="Pfam" id="PF13470"/>
    </source>
</evidence>
<dbReference type="Pfam" id="PF13470">
    <property type="entry name" value="PIN_3"/>
    <property type="match status" value="1"/>
</dbReference>
<feature type="domain" description="PIN" evidence="1">
    <location>
        <begin position="24"/>
        <end position="126"/>
    </location>
</feature>